<evidence type="ECO:0000313" key="2">
    <source>
        <dbReference type="EMBL" id="VDN17148.1"/>
    </source>
</evidence>
<proteinExistence type="predicted"/>
<sequence>MNLHEWLPFVTREPEVVVLSEQIFDASSNERRHLAQKYAESRNTSISSSAALPRTSQEVPINTHSRAALHTASINREKPNVAYRRSPARKTDPKPDYGKTITIIIGAEYKYDYSEFALALEYTLL</sequence>
<evidence type="ECO:0000256" key="1">
    <source>
        <dbReference type="SAM" id="MobiDB-lite"/>
    </source>
</evidence>
<feature type="compositionally biased region" description="Polar residues" evidence="1">
    <location>
        <begin position="41"/>
        <end position="65"/>
    </location>
</feature>
<dbReference type="AlphaFoldDB" id="A0A183DNC9"/>
<reference evidence="2 3" key="2">
    <citation type="submission" date="2018-11" db="EMBL/GenBank/DDBJ databases">
        <authorList>
            <consortium name="Pathogen Informatics"/>
        </authorList>
    </citation>
    <scope>NUCLEOTIDE SEQUENCE [LARGE SCALE GENOMIC DNA]</scope>
</reference>
<evidence type="ECO:0000313" key="4">
    <source>
        <dbReference type="WBParaSite" id="GPUH_0001023301-mRNA-1"/>
    </source>
</evidence>
<gene>
    <name evidence="2" type="ORF">GPUH_LOCUS10220</name>
</gene>
<dbReference type="EMBL" id="UYRT01077886">
    <property type="protein sequence ID" value="VDN17148.1"/>
    <property type="molecule type" value="Genomic_DNA"/>
</dbReference>
<dbReference type="Proteomes" id="UP000271098">
    <property type="component" value="Unassembled WGS sequence"/>
</dbReference>
<accession>A0A183DNC9</accession>
<keyword evidence="3" id="KW-1185">Reference proteome</keyword>
<dbReference type="WBParaSite" id="GPUH_0001023301-mRNA-1">
    <property type="protein sequence ID" value="GPUH_0001023301-mRNA-1"/>
    <property type="gene ID" value="GPUH_0001023301"/>
</dbReference>
<name>A0A183DNC9_9BILA</name>
<protein>
    <submittedName>
        <fullName evidence="2 4">Uncharacterized protein</fullName>
    </submittedName>
</protein>
<evidence type="ECO:0000313" key="3">
    <source>
        <dbReference type="Proteomes" id="UP000271098"/>
    </source>
</evidence>
<reference evidence="4" key="1">
    <citation type="submission" date="2016-06" db="UniProtKB">
        <authorList>
            <consortium name="WormBaseParasite"/>
        </authorList>
    </citation>
    <scope>IDENTIFICATION</scope>
</reference>
<organism evidence="4">
    <name type="scientific">Gongylonema pulchrum</name>
    <dbReference type="NCBI Taxonomy" id="637853"/>
    <lineage>
        <taxon>Eukaryota</taxon>
        <taxon>Metazoa</taxon>
        <taxon>Ecdysozoa</taxon>
        <taxon>Nematoda</taxon>
        <taxon>Chromadorea</taxon>
        <taxon>Rhabditida</taxon>
        <taxon>Spirurina</taxon>
        <taxon>Spiruromorpha</taxon>
        <taxon>Spiruroidea</taxon>
        <taxon>Gongylonematidae</taxon>
        <taxon>Gongylonema</taxon>
    </lineage>
</organism>
<feature type="region of interest" description="Disordered" evidence="1">
    <location>
        <begin position="35"/>
        <end position="95"/>
    </location>
</feature>